<gene>
    <name evidence="4" type="ORF">OTI717_LOCUS194</name>
</gene>
<dbReference type="InterPro" id="IPR056742">
    <property type="entry name" value="BLTP1_C"/>
</dbReference>
<feature type="region of interest" description="Disordered" evidence="1">
    <location>
        <begin position="3297"/>
        <end position="3320"/>
    </location>
</feature>
<feature type="compositionally biased region" description="Low complexity" evidence="1">
    <location>
        <begin position="1213"/>
        <end position="1228"/>
    </location>
</feature>
<organism evidence="4 5">
    <name type="scientific">Rotaria sordida</name>
    <dbReference type="NCBI Taxonomy" id="392033"/>
    <lineage>
        <taxon>Eukaryota</taxon>
        <taxon>Metazoa</taxon>
        <taxon>Spiralia</taxon>
        <taxon>Gnathifera</taxon>
        <taxon>Rotifera</taxon>
        <taxon>Eurotatoria</taxon>
        <taxon>Bdelloidea</taxon>
        <taxon>Philodinida</taxon>
        <taxon>Philodinidae</taxon>
        <taxon>Rotaria</taxon>
    </lineage>
</organism>
<keyword evidence="2" id="KW-0812">Transmembrane</keyword>
<feature type="compositionally biased region" description="Low complexity" evidence="1">
    <location>
        <begin position="4138"/>
        <end position="4155"/>
    </location>
</feature>
<feature type="compositionally biased region" description="Polar residues" evidence="1">
    <location>
        <begin position="3107"/>
        <end position="3124"/>
    </location>
</feature>
<feature type="region of interest" description="Disordered" evidence="1">
    <location>
        <begin position="1194"/>
        <end position="1228"/>
    </location>
</feature>
<dbReference type="InterPro" id="IPR047104">
    <property type="entry name" value="BLTP1_N"/>
</dbReference>
<feature type="compositionally biased region" description="Polar residues" evidence="1">
    <location>
        <begin position="185"/>
        <end position="196"/>
    </location>
</feature>
<reference evidence="4" key="1">
    <citation type="submission" date="2021-02" db="EMBL/GenBank/DDBJ databases">
        <authorList>
            <person name="Nowell W R."/>
        </authorList>
    </citation>
    <scope>NUCLEOTIDE SEQUENCE</scope>
</reference>
<feature type="compositionally biased region" description="Low complexity" evidence="1">
    <location>
        <begin position="2726"/>
        <end position="2740"/>
    </location>
</feature>
<name>A0A818FH29_9BILA</name>
<feature type="compositionally biased region" description="Polar residues" evidence="1">
    <location>
        <begin position="1324"/>
        <end position="1337"/>
    </location>
</feature>
<keyword evidence="2" id="KW-1133">Transmembrane helix</keyword>
<keyword evidence="2" id="KW-0472">Membrane</keyword>
<proteinExistence type="predicted"/>
<dbReference type="InterPro" id="IPR033616">
    <property type="entry name" value="BLTP1"/>
</dbReference>
<feature type="compositionally biased region" description="Polar residues" evidence="1">
    <location>
        <begin position="3309"/>
        <end position="3320"/>
    </location>
</feature>
<comment type="caution">
    <text evidence="4">The sequence shown here is derived from an EMBL/GenBank/DDBJ whole genome shotgun (WGS) entry which is preliminary data.</text>
</comment>
<feature type="transmembrane region" description="Helical" evidence="2">
    <location>
        <begin position="53"/>
        <end position="73"/>
    </location>
</feature>
<feature type="compositionally biased region" description="Polar residues" evidence="1">
    <location>
        <begin position="1962"/>
        <end position="1975"/>
    </location>
</feature>
<dbReference type="GO" id="GO:0098793">
    <property type="term" value="C:presynapse"/>
    <property type="evidence" value="ECO:0007669"/>
    <property type="project" value="GOC"/>
</dbReference>
<dbReference type="GO" id="GO:0048488">
    <property type="term" value="P:synaptic vesicle endocytosis"/>
    <property type="evidence" value="ECO:0007669"/>
    <property type="project" value="TreeGrafter"/>
</dbReference>
<evidence type="ECO:0000313" key="5">
    <source>
        <dbReference type="Proteomes" id="UP000663823"/>
    </source>
</evidence>
<dbReference type="PANTHER" id="PTHR31640:SF1">
    <property type="entry name" value="BRIDGE-LIKE LIPID TRANSFER PROTEIN FAMILY MEMBER 1"/>
    <property type="match status" value="1"/>
</dbReference>
<accession>A0A818FH29</accession>
<evidence type="ECO:0000313" key="4">
    <source>
        <dbReference type="EMBL" id="CAF3475398.1"/>
    </source>
</evidence>
<feature type="region of interest" description="Disordered" evidence="1">
    <location>
        <begin position="170"/>
        <end position="196"/>
    </location>
</feature>
<evidence type="ECO:0000259" key="3">
    <source>
        <dbReference type="SMART" id="SM01220"/>
    </source>
</evidence>
<feature type="region of interest" description="Disordered" evidence="1">
    <location>
        <begin position="1678"/>
        <end position="1712"/>
    </location>
</feature>
<dbReference type="Pfam" id="PF20413">
    <property type="entry name" value="BLTP1_N"/>
    <property type="match status" value="2"/>
</dbReference>
<dbReference type="Proteomes" id="UP000663823">
    <property type="component" value="Unassembled WGS sequence"/>
</dbReference>
<feature type="region of interest" description="Disordered" evidence="1">
    <location>
        <begin position="2724"/>
        <end position="2746"/>
    </location>
</feature>
<dbReference type="PANTHER" id="PTHR31640">
    <property type="entry name" value="TRANSMEMBRANE PROTEIN KIAA1109"/>
    <property type="match status" value="1"/>
</dbReference>
<feature type="region of interest" description="Disordered" evidence="1">
    <location>
        <begin position="1953"/>
        <end position="1993"/>
    </location>
</feature>
<evidence type="ECO:0000256" key="2">
    <source>
        <dbReference type="SAM" id="Phobius"/>
    </source>
</evidence>
<dbReference type="Pfam" id="PF25040">
    <property type="entry name" value="BLTP1_C"/>
    <property type="match status" value="4"/>
</dbReference>
<feature type="domain" description="Bridge-like lipid transfer protein family member 1 C-terminal" evidence="3">
    <location>
        <begin position="3681"/>
        <end position="4234"/>
    </location>
</feature>
<dbReference type="SMART" id="SM01220">
    <property type="entry name" value="FSA_C"/>
    <property type="match status" value="1"/>
</dbReference>
<feature type="region of interest" description="Disordered" evidence="1">
    <location>
        <begin position="1316"/>
        <end position="1337"/>
    </location>
</feature>
<evidence type="ECO:0000256" key="1">
    <source>
        <dbReference type="SAM" id="MobiDB-lite"/>
    </source>
</evidence>
<sequence length="4247" mass="485085">MQPLFQTKFSSNSNTSLYTSNSNRMSPSLTTPSTLEDISNEIINYFETHREQIPLLVIVYLLTIIWIIYIILYNSRVQGIILSYILRRFYFKDATQIKFDSFSISFISGSIMFRNLHYTTGSYFVFVRDGCLIFRYWSRTNKKSVIRLRIKLNHVDILFSTPIRSNTFSETNNSNDDLHKGLNHGISTKSDDTQSQNTVKSNEEGFLIQSLRSLFPAIEIKVDHGRISIRHDTLPYCLSIRFNTMNSIFTSVSPSKHAPKFDLITLIYSLTYRNLRVQLYRNRAYRGEQNDILPPIPPSKHVDSDVFQIFECSEGELEYEQDVPGKMIEPLENGERIPDVAWEIRIKCNKETKIAYGPWADRQRELLWQYFLPTIYEDSPITLEPSIGQTRIFKSVHFRLLFNCPTILDLYFMHKMKLQQLHIECPVKGSYLDAILPFSTNPDGFDTFLSIDILQPIIRTNLSFSPFAQTDNININIHIHYPRLWNSLQNWLIDITTKNPQIYFIFEHKNFFQALINDWSSSSPPDIYSFTPFVYNITVHGDQVEILIPCNQGNWIDCSNENAQQPAENNYVSLCAKSLVLTYPLPFFEFCPKVTAMDLTVETEDVLVRLVIPRSNQMYYIIEGLDMHKRFYTPDGIKSQLSLSDAFNKRDDCFECGETSHLKVLVQILLHSSPPIDTNRTDLLYVQQVRSMGNRQTFHPNKLDYDIFNIEIDIGPVNLLLHGLFIKNLWWVKENLFGWDQMYHDIHEPDLIRENKIIIPDDPLVNMIDEDCPFDPRYFRPLMVTLRVALHNITVHLIYHTDNEPCPIGFCERLCVEMTTDLNETRLQVVILPVNVYVEDTVVRNKSDQHLSSGSLQLSGLIMRGHAMLSHEGLPPERETLEYAWQMEILLGKISARVTTIQMEKILAFLKNFYLQINANEYTLIRSPVMDKTKWIEKLKYDVLRFSLDSVDLSIIEVGNALHAQVAPVRLCMCNMHTSLCNESLTLKVGTIQIRQLVRLYPSSWLEAGSIHIPELHMNAKFDCHPPTQINIIEQIEFLRRHDQQTQRLHFLYNIKSQQLTTITNLRRPSNLSLSTNISLSSCACLGGSSNYYTLVQGEQFFKSSFRLSEQPLFGRSLFRPDLHVIHSHPVFQHKYNWHTYQHSSVSNEQLNNEETFYPFDFCRQKSQINQQELRNSNQNHSDSNISMNLNSFQQTKRKSLSEKKSHKRLSVSTTPYSTGTDDSSSSITTNDVYLTPAEHLSLNASRQTNLNITNNILESLVSTDTLHRSSITSSSIPAHFNFLARSSDDEETLSIKSSDSSSTDSLAAFEEILEKQQPEKSIPQKSNSSNVENNSILPPSLPSASWINLSSQMKMPIPKSPLLCTTYIRYLSHYRSSTWSNISSFPPLIQQDQINHQPLLDFNCVSQGFSCSYLFEPVSSIQSRQQYPSTYYRSRSVAPLTMSSLNSSNAIATETELCLRFISSLNIFLTPLMLECLTTYIEKWKTYELHPISVLDGLHFHAQTTSNFPSTSIDLSSTKISFQLPKINICLLQAGLAEDHVQLTELQTPVDIVTMSLFALSCRQIQMETILSKRDQSTAGVFKIQSITGQFRRFENNFSSIENVNIHAIQSQRCRLQFHIPNDIQTHLPIGINRKNFGFVMNEFGLQRLCFKLINNAAKQQQERQHIVPTATQINETQTSKPSAKHRFKRKSLDPMVSSPSPITPSITVSSAPTSLSSSVFDGSIDHVWISFPEPPRHTQLTSNLFKRSHTNSITNTQEIPIQKKNLSSYTRYDWNFLSTLSPTVLGWFCVINRIKKPCKKFLKKREKRLDAVLAYFLIETIPLSTLAESKLYELFTPKTKYLLSHPVCQLVTEFRKRFNKETQMNISLQENIIPEIDILKRGIRESCRAWAQIFKLQAQKNSRMGRIIISSPFDNLLSTNSNNQEQMADVRQTPTMVNRVQHLLGRESILEHPSVKSRQHQNGIDNTTTSNSTARKRSILNKTRSHTSAKETMIEMRKISSAVPERPRASSFLGDALRRLEPTANIHNTSGYRRLSIGANEHDFERNTNHIRSSNRNHTNSYSGITYYTDASSVEELFKILLEYAGVELSVTSSIEPLFEKLGQTVLASAQIKQFDVKILPNELINDSQSIILNPSVELSILCVTNLNVHSVCKQLLEHNELHSANVQAGIRVQRVKQEFNLSLLRLVYQIYTVVGNAFEYISMDEIGKTDINISQQQNDSFLNCSRATTINDFDNFTSTSFQLNNLHINNNDLISSEIQCWQKLCELVAIYQTSTDIKQLPKISKHKRSHSEVSNDDSLEENRNTSFQLIPTKNDITNGTLLLSAFGWLIIDEIYYAASLGSLKVDGCMGKVQGSISLSQRLRALQANKNGHNSKKYDGSLIVQIGSTSLSLKETLSTSSDTLLSNNNTSHLNETPSNTSLSTREISVLDIIVGKSRALTSLQTRGMNLRLSGVTNIGTIAMDVPLRPQEVHDIVNRAGRLLTSYVQEFLPDDIQQSSTILSKPTDELKQMDTNINETIQEIIPPTTIEQTSKKKRSYSHRKRTLSSRLPVDILQTEASISSASKKPVFEVHITAHCQGMSFSTTLLSTLKAQYKIGIVEGVANLGKTKSQFTAIVHEHALHFLNNNNTNNIHQLPTVSSDNHVRIDFPQIRCYGNYTIEQEQNNQRKGHLNIRTNIDLLKFTITADFLAQLVFVSKVIIHEINEILGKVSGVDQFQATESKNNNNNLTTSDNINNDFNDDDNDDEQEKISTTLFIYKINISIKGFRVIGQTPSNTIVKFENGDKKVPILIKLTNYDEQNSLLLYNKALINALLNIKLSLGQLLHTGSFQDAAYFKTKLLLKNSFQFDDVEKKAYFIRLTKPSFYWQSGAIDKGILFWLNYKNTYDYWNEQRGAFTTPTTDSTHIRSLVNVQPSPTKNNELNLMFQLHIIDLGVAIPLQQIDQPAKLSTDNQSNQILNQRQTSITYDESSDFLVFTIDQTTISACSCGAIISSGSFEGFCFRFAENFQQTNPNWKPIPSSTSSSNVILNACCVPSGQYSMHSRAKHMANSNSPKWFLNVQWDMKGIDINIDSIISKRFSQLIRTITSTQLIEPNDHINHDNDSLKNLNLNHTQNGSTMNINDNKDPSEDDERRKRLEYEYSILGQKIATLKRTQAPYEILKPEEVRYQWLEKELLHTVKTEIQQKMKKQSTKTSLNRDRNRTYLSTLSVPNHKQVQLPDNPQRLKTASRRRYSLMYATALASSSGLERRRISDLVTNQAHMTPLSIHEENIENETLSTPDVINREKNPFETVFHSVPSNEHDDNELSPSSTTSNPNEITSTPAVDLELNLQIQIASGSCNLYTRNDLIAHTSVTTNLTKQQKQATLGLIEVINKIEYQVLQFSLPGVDVDAHYNTKHYNKTANSLDKRASIYCRTMIQSPTTPIMIHPILLDFVEQTLAYVKLPREQQRRTNIREEQTQDQNSDDNHLDNIFLIEDQTSPTSFPIDVVASIYIQPCVLLFTCLPTHPMECELRLPTVDIIFSSKRTLSDPISSLKNENLSKDILENSLVGLNFSLYMKDFKLNVYHPFSGVPKIQLVEDIRFGQLQTRNALAVSVQSVSINIARTRYILINDDIEYLNNIQLSIIAQISRAQFEYDIRRFSEVLTFPKIWYNRSLARRLFFGGDENLSARIPTSNKITQTITTTTANKIIRKQARVILAVQLKELHISMRMSNVMGKVEWNTQDVHSTGSLTLASEGKRTFSLSLGLQNSTFQAEQGIIGGIARLKNVRATGLIRQEFRDRSLLVDASHAINILTDAIEIRLDYMGSPTLMGRICHILLRLNDDRHTTTIDKSTIPPSTLVLLNLSWSQLHLMITRSTTPDIIKMTMKLTEFVNAQIANSKHLLASIQYDFRNDNKHKKSEMNTQTKTSSTLQSKYNIDIIKKHIGMNGGEIMLQGHNLTVIIFHGLNFKSRQWALFSLNEPQIVFVTDHGEQGDINQKLFFYLDHQSQTTHSSLKSRTNMASVSKVTRNSNEAPSHLTINEWFNYASSAISAVGLRDFPTMDEPEITSPKSQARSRRYEQNAESIFILPALELRFQSRQLQGQVHCSFETEFYEHIMFTFNAEHFYFLHDLISSYIKEKERTVAAAINDRSRQRSLGSSTTSSDSQTLPPLDDARTNDTRRFVCPDAKWKLQPAIKLLTAYGNEVEPFGADYVLQKLGFRHARLTIPKWVQRGIMDPCEQSMTIVQLILIYLLPERFKAMCMK</sequence>
<feature type="region of interest" description="Disordered" evidence="1">
    <location>
        <begin position="4131"/>
        <end position="4161"/>
    </location>
</feature>
<dbReference type="EMBL" id="CAJOAX010000006">
    <property type="protein sequence ID" value="CAF3475398.1"/>
    <property type="molecule type" value="Genomic_DNA"/>
</dbReference>
<protein>
    <recommendedName>
        <fullName evidence="3">Bridge-like lipid transfer protein family member 1 C-terminal domain-containing protein</fullName>
    </recommendedName>
</protein>
<feature type="compositionally biased region" description="Basic residues" evidence="1">
    <location>
        <begin position="1976"/>
        <end position="1989"/>
    </location>
</feature>
<feature type="compositionally biased region" description="Low complexity" evidence="1">
    <location>
        <begin position="1698"/>
        <end position="1712"/>
    </location>
</feature>
<feature type="compositionally biased region" description="Basic and acidic residues" evidence="1">
    <location>
        <begin position="3125"/>
        <end position="3134"/>
    </location>
</feature>
<feature type="region of interest" description="Disordered" evidence="1">
    <location>
        <begin position="3105"/>
        <end position="3134"/>
    </location>
</feature>